<dbReference type="InterPro" id="IPR036259">
    <property type="entry name" value="MFS_trans_sf"/>
</dbReference>
<dbReference type="PANTHER" id="PTHR23506">
    <property type="entry name" value="GH10249P"/>
    <property type="match status" value="1"/>
</dbReference>
<keyword evidence="4 7" id="KW-1133">Transmembrane helix</keyword>
<feature type="domain" description="Major facilitator superfamily (MFS) profile" evidence="8">
    <location>
        <begin position="1"/>
        <end position="363"/>
    </location>
</feature>
<dbReference type="InterPro" id="IPR011701">
    <property type="entry name" value="MFS"/>
</dbReference>
<comment type="caution">
    <text evidence="9">The sequence shown here is derived from an EMBL/GenBank/DDBJ whole genome shotgun (WGS) entry which is preliminary data.</text>
</comment>
<dbReference type="Proteomes" id="UP001265746">
    <property type="component" value="Unassembled WGS sequence"/>
</dbReference>
<sequence>MAASHIGMFIAGRICQGVSAAVVWSVGLALLVDTADQDETGQMLGTTGISMGLGLLLAPLLGGIVFSRAGYYAVFGMCFGLLAIDIVLRLVMIEKQVAAKWIKEDDHPEVTQQQKPEGTNSPDEERAEVGNTESSVRQVISHTRSTVSTTGGAAERSQAFLVLFSSPRVLATLWAALAVSILLTAFDAVLPIFVTTTFHWDSLGAGLIFLPIAIPSFLEPIAGWLADRYGSRWLATGGFVCTVPLLVLLRFVTHNSTSQIVVLCVLLVGIGLVVNGIMTPVLVELTFALRDIERDRPGLFGKKGAYAQTYSLFNVAFAGGCLLGPIIAGLIRDASDWPTMTWSLSIIAAFASITTALWLGPPGSGPRLWSE</sequence>
<dbReference type="InterPro" id="IPR020846">
    <property type="entry name" value="MFS_dom"/>
</dbReference>
<feature type="transmembrane region" description="Helical" evidence="7">
    <location>
        <begin position="206"/>
        <end position="226"/>
    </location>
</feature>
<reference evidence="9" key="1">
    <citation type="submission" date="2023-06" db="EMBL/GenBank/DDBJ databases">
        <authorList>
            <person name="Noh H."/>
        </authorList>
    </citation>
    <scope>NUCLEOTIDE SEQUENCE</scope>
    <source>
        <strain evidence="9">DUCC20226</strain>
    </source>
</reference>
<feature type="transmembrane region" description="Helical" evidence="7">
    <location>
        <begin position="337"/>
        <end position="359"/>
    </location>
</feature>
<keyword evidence="5 7" id="KW-0472">Membrane</keyword>
<evidence type="ECO:0000256" key="2">
    <source>
        <dbReference type="ARBA" id="ARBA00022448"/>
    </source>
</evidence>
<dbReference type="InterPro" id="IPR050930">
    <property type="entry name" value="MFS_Vesicular_Transporter"/>
</dbReference>
<feature type="transmembrane region" description="Helical" evidence="7">
    <location>
        <begin position="233"/>
        <end position="253"/>
    </location>
</feature>
<evidence type="ECO:0000313" key="9">
    <source>
        <dbReference type="EMBL" id="KAK2605621.1"/>
    </source>
</evidence>
<comment type="subcellular location">
    <subcellularLocation>
        <location evidence="1">Membrane</location>
        <topology evidence="1">Multi-pass membrane protein</topology>
    </subcellularLocation>
</comment>
<feature type="transmembrane region" description="Helical" evidence="7">
    <location>
        <begin position="6"/>
        <end position="32"/>
    </location>
</feature>
<feature type="transmembrane region" description="Helical" evidence="7">
    <location>
        <begin position="173"/>
        <end position="194"/>
    </location>
</feature>
<evidence type="ECO:0000256" key="5">
    <source>
        <dbReference type="ARBA" id="ARBA00023136"/>
    </source>
</evidence>
<dbReference type="AlphaFoldDB" id="A0AAD9SGG2"/>
<evidence type="ECO:0000313" key="10">
    <source>
        <dbReference type="Proteomes" id="UP001265746"/>
    </source>
</evidence>
<evidence type="ECO:0000256" key="7">
    <source>
        <dbReference type="SAM" id="Phobius"/>
    </source>
</evidence>
<dbReference type="Pfam" id="PF07690">
    <property type="entry name" value="MFS_1"/>
    <property type="match status" value="1"/>
</dbReference>
<accession>A0AAD9SGG2</accession>
<evidence type="ECO:0000256" key="6">
    <source>
        <dbReference type="SAM" id="MobiDB-lite"/>
    </source>
</evidence>
<evidence type="ECO:0000256" key="1">
    <source>
        <dbReference type="ARBA" id="ARBA00004141"/>
    </source>
</evidence>
<dbReference type="Gene3D" id="1.20.1250.20">
    <property type="entry name" value="MFS general substrate transporter like domains"/>
    <property type="match status" value="1"/>
</dbReference>
<keyword evidence="10" id="KW-1185">Reference proteome</keyword>
<dbReference type="SUPFAM" id="SSF103473">
    <property type="entry name" value="MFS general substrate transporter"/>
    <property type="match status" value="1"/>
</dbReference>
<gene>
    <name evidence="9" type="ORF">N8I77_008447</name>
</gene>
<evidence type="ECO:0000259" key="8">
    <source>
        <dbReference type="PROSITE" id="PS50850"/>
    </source>
</evidence>
<feature type="transmembrane region" description="Helical" evidence="7">
    <location>
        <begin position="259"/>
        <end position="289"/>
    </location>
</feature>
<dbReference type="EMBL" id="JAUJFL010000004">
    <property type="protein sequence ID" value="KAK2605621.1"/>
    <property type="molecule type" value="Genomic_DNA"/>
</dbReference>
<protein>
    <recommendedName>
        <fullName evidence="8">Major facilitator superfamily (MFS) profile domain-containing protein</fullName>
    </recommendedName>
</protein>
<dbReference type="PROSITE" id="PS50850">
    <property type="entry name" value="MFS"/>
    <property type="match status" value="1"/>
</dbReference>
<feature type="transmembrane region" description="Helical" evidence="7">
    <location>
        <begin position="72"/>
        <end position="92"/>
    </location>
</feature>
<proteinExistence type="predicted"/>
<feature type="transmembrane region" description="Helical" evidence="7">
    <location>
        <begin position="310"/>
        <end position="331"/>
    </location>
</feature>
<feature type="transmembrane region" description="Helical" evidence="7">
    <location>
        <begin position="44"/>
        <end position="66"/>
    </location>
</feature>
<name>A0AAD9SGG2_PHOAM</name>
<dbReference type="GO" id="GO:0022857">
    <property type="term" value="F:transmembrane transporter activity"/>
    <property type="evidence" value="ECO:0007669"/>
    <property type="project" value="InterPro"/>
</dbReference>
<evidence type="ECO:0000256" key="4">
    <source>
        <dbReference type="ARBA" id="ARBA00022989"/>
    </source>
</evidence>
<feature type="region of interest" description="Disordered" evidence="6">
    <location>
        <begin position="107"/>
        <end position="139"/>
    </location>
</feature>
<dbReference type="Gene3D" id="1.20.1720.10">
    <property type="entry name" value="Multidrug resistance protein D"/>
    <property type="match status" value="1"/>
</dbReference>
<keyword evidence="2" id="KW-0813">Transport</keyword>
<dbReference type="GO" id="GO:0016020">
    <property type="term" value="C:membrane"/>
    <property type="evidence" value="ECO:0007669"/>
    <property type="project" value="UniProtKB-SubCell"/>
</dbReference>
<evidence type="ECO:0000256" key="3">
    <source>
        <dbReference type="ARBA" id="ARBA00022692"/>
    </source>
</evidence>
<organism evidence="9 10">
    <name type="scientific">Phomopsis amygdali</name>
    <name type="common">Fusicoccum amygdali</name>
    <dbReference type="NCBI Taxonomy" id="1214568"/>
    <lineage>
        <taxon>Eukaryota</taxon>
        <taxon>Fungi</taxon>
        <taxon>Dikarya</taxon>
        <taxon>Ascomycota</taxon>
        <taxon>Pezizomycotina</taxon>
        <taxon>Sordariomycetes</taxon>
        <taxon>Sordariomycetidae</taxon>
        <taxon>Diaporthales</taxon>
        <taxon>Diaporthaceae</taxon>
        <taxon>Diaporthe</taxon>
    </lineage>
</organism>
<keyword evidence="3 7" id="KW-0812">Transmembrane</keyword>
<feature type="compositionally biased region" description="Polar residues" evidence="6">
    <location>
        <begin position="110"/>
        <end position="121"/>
    </location>
</feature>
<dbReference type="PANTHER" id="PTHR23506:SF23">
    <property type="entry name" value="GH10249P"/>
    <property type="match status" value="1"/>
</dbReference>